<dbReference type="InterPro" id="IPR009908">
    <property type="entry name" value="Methylamine_util_MauE"/>
</dbReference>
<dbReference type="NCBIfam" id="NF045576">
    <property type="entry name" value="BT_3928_fam"/>
    <property type="match status" value="1"/>
</dbReference>
<name>A0A7Y8Y4G3_9FLAO</name>
<gene>
    <name evidence="7" type="ORF">HZF10_15130</name>
</gene>
<dbReference type="RefSeq" id="WP_176007066.1">
    <property type="nucleotide sequence ID" value="NZ_JABWMI010000018.1"/>
</dbReference>
<feature type="transmembrane region" description="Helical" evidence="5">
    <location>
        <begin position="7"/>
        <end position="26"/>
    </location>
</feature>
<feature type="transmembrane region" description="Helical" evidence="5">
    <location>
        <begin position="149"/>
        <end position="170"/>
    </location>
</feature>
<keyword evidence="2 5" id="KW-0812">Transmembrane</keyword>
<evidence type="ECO:0000256" key="5">
    <source>
        <dbReference type="SAM" id="Phobius"/>
    </source>
</evidence>
<evidence type="ECO:0000256" key="4">
    <source>
        <dbReference type="ARBA" id="ARBA00023136"/>
    </source>
</evidence>
<dbReference type="AlphaFoldDB" id="A0A7Y8Y4G3"/>
<evidence type="ECO:0000259" key="6">
    <source>
        <dbReference type="Pfam" id="PF07291"/>
    </source>
</evidence>
<protein>
    <submittedName>
        <fullName evidence="7">DoxX family protein</fullName>
    </submittedName>
</protein>
<dbReference type="GO" id="GO:0030416">
    <property type="term" value="P:methylamine metabolic process"/>
    <property type="evidence" value="ECO:0007669"/>
    <property type="project" value="InterPro"/>
</dbReference>
<dbReference type="EMBL" id="JACBJI010000007">
    <property type="protein sequence ID" value="NYA72261.1"/>
    <property type="molecule type" value="Genomic_DNA"/>
</dbReference>
<evidence type="ECO:0000313" key="7">
    <source>
        <dbReference type="EMBL" id="NYA72261.1"/>
    </source>
</evidence>
<dbReference type="GO" id="GO:0016020">
    <property type="term" value="C:membrane"/>
    <property type="evidence" value="ECO:0007669"/>
    <property type="project" value="UniProtKB-SubCell"/>
</dbReference>
<evidence type="ECO:0000256" key="1">
    <source>
        <dbReference type="ARBA" id="ARBA00004141"/>
    </source>
</evidence>
<proteinExistence type="predicted"/>
<dbReference type="Proteomes" id="UP000535020">
    <property type="component" value="Unassembled WGS sequence"/>
</dbReference>
<evidence type="ECO:0000313" key="8">
    <source>
        <dbReference type="Proteomes" id="UP000535020"/>
    </source>
</evidence>
<sequence>MKNFITQFSRIFVGLLFIISGLIKLNDPVGFGYKLEEYFSEPVLNLPFLTPLALALAVFLVIFEVVLGIMLLLGYKPKFTVWSLLLMIVFFTFLTFYSAYFNKVTDCGCFGDALKLTPWQSFTKDVVLLFFVLILFINQKLIRPFLPKGLTNGLVYLSVVLCGFMAYWVLNHLPLKDFRAYKVGNNIQKGMEFPEGAERAKIEMIFVYEVNGVKKQFGEKDLMNLPANAKFVERIDNVISQGYVPPIHDFTMEKDGSDYKDELLLEPKLLMFVAYDLKKSSDEGMAELEKIAQQAKSKGYKVIMMTAGLEDEIANAKKKYGHTFDYYFCDATTLKTIERANPSLIVLHKGTIAQKLHWKDAGKLILD</sequence>
<comment type="subcellular location">
    <subcellularLocation>
        <location evidence="1">Membrane</location>
        <topology evidence="1">Multi-pass membrane protein</topology>
    </subcellularLocation>
</comment>
<keyword evidence="8" id="KW-1185">Reference proteome</keyword>
<keyword evidence="4 5" id="KW-0472">Membrane</keyword>
<feature type="transmembrane region" description="Helical" evidence="5">
    <location>
        <begin position="119"/>
        <end position="137"/>
    </location>
</feature>
<dbReference type="Pfam" id="PF07291">
    <property type="entry name" value="MauE"/>
    <property type="match status" value="1"/>
</dbReference>
<feature type="transmembrane region" description="Helical" evidence="5">
    <location>
        <begin position="46"/>
        <end position="72"/>
    </location>
</feature>
<feature type="transmembrane region" description="Helical" evidence="5">
    <location>
        <begin position="79"/>
        <end position="99"/>
    </location>
</feature>
<feature type="domain" description="Methylamine utilisation protein MauE" evidence="6">
    <location>
        <begin position="3"/>
        <end position="136"/>
    </location>
</feature>
<reference evidence="7 8" key="1">
    <citation type="submission" date="2020-07" db="EMBL/GenBank/DDBJ databases">
        <authorList>
            <person name="Sun Q."/>
        </authorList>
    </citation>
    <scope>NUCLEOTIDE SEQUENCE [LARGE SCALE GENOMIC DNA]</scope>
    <source>
        <strain evidence="7 8">MAH-1</strain>
    </source>
</reference>
<comment type="caution">
    <text evidence="7">The sequence shown here is derived from an EMBL/GenBank/DDBJ whole genome shotgun (WGS) entry which is preliminary data.</text>
</comment>
<organism evidence="7 8">
    <name type="scientific">Flavobacterium agri</name>
    <dbReference type="NCBI Taxonomy" id="2743471"/>
    <lineage>
        <taxon>Bacteria</taxon>
        <taxon>Pseudomonadati</taxon>
        <taxon>Bacteroidota</taxon>
        <taxon>Flavobacteriia</taxon>
        <taxon>Flavobacteriales</taxon>
        <taxon>Flavobacteriaceae</taxon>
        <taxon>Flavobacterium</taxon>
    </lineage>
</organism>
<evidence type="ECO:0000256" key="3">
    <source>
        <dbReference type="ARBA" id="ARBA00022989"/>
    </source>
</evidence>
<accession>A0A7Y8Y4G3</accession>
<keyword evidence="3 5" id="KW-1133">Transmembrane helix</keyword>
<evidence type="ECO:0000256" key="2">
    <source>
        <dbReference type="ARBA" id="ARBA00022692"/>
    </source>
</evidence>